<dbReference type="AlphaFoldDB" id="A0A0F9RWV6"/>
<reference evidence="1" key="1">
    <citation type="journal article" date="2015" name="Nature">
        <title>Complex archaea that bridge the gap between prokaryotes and eukaryotes.</title>
        <authorList>
            <person name="Spang A."/>
            <person name="Saw J.H."/>
            <person name="Jorgensen S.L."/>
            <person name="Zaremba-Niedzwiedzka K."/>
            <person name="Martijn J."/>
            <person name="Lind A.E."/>
            <person name="van Eijk R."/>
            <person name="Schleper C."/>
            <person name="Guy L."/>
            <person name="Ettema T.J."/>
        </authorList>
    </citation>
    <scope>NUCLEOTIDE SEQUENCE</scope>
</reference>
<evidence type="ECO:0000313" key="1">
    <source>
        <dbReference type="EMBL" id="KKN59284.1"/>
    </source>
</evidence>
<gene>
    <name evidence="1" type="ORF">LCGC14_0543830</name>
</gene>
<sequence>MNVSMDTYRVTVKIKAESRTKAEKEICMRVPQGIICNVRKDNGKIK</sequence>
<organism evidence="1">
    <name type="scientific">marine sediment metagenome</name>
    <dbReference type="NCBI Taxonomy" id="412755"/>
    <lineage>
        <taxon>unclassified sequences</taxon>
        <taxon>metagenomes</taxon>
        <taxon>ecological metagenomes</taxon>
    </lineage>
</organism>
<name>A0A0F9RWV6_9ZZZZ</name>
<comment type="caution">
    <text evidence="1">The sequence shown here is derived from an EMBL/GenBank/DDBJ whole genome shotgun (WGS) entry which is preliminary data.</text>
</comment>
<accession>A0A0F9RWV6</accession>
<protein>
    <submittedName>
        <fullName evidence="1">Uncharacterized protein</fullName>
    </submittedName>
</protein>
<dbReference type="EMBL" id="LAZR01000732">
    <property type="protein sequence ID" value="KKN59284.1"/>
    <property type="molecule type" value="Genomic_DNA"/>
</dbReference>
<proteinExistence type="predicted"/>